<protein>
    <submittedName>
        <fullName evidence="4">HTH-type transcriptional regulator CdhR</fullName>
    </submittedName>
</protein>
<dbReference type="EMBL" id="CP053069">
    <property type="protein sequence ID" value="QJR10505.1"/>
    <property type="molecule type" value="Genomic_DNA"/>
</dbReference>
<dbReference type="InterPro" id="IPR009057">
    <property type="entry name" value="Homeodomain-like_sf"/>
</dbReference>
<dbReference type="AlphaFoldDB" id="A0A6M4GU28"/>
<name>A0A6M4GU28_9PROT</name>
<dbReference type="GO" id="GO:0003700">
    <property type="term" value="F:DNA-binding transcription factor activity"/>
    <property type="evidence" value="ECO:0007669"/>
    <property type="project" value="InterPro"/>
</dbReference>
<dbReference type="Pfam" id="PF01965">
    <property type="entry name" value="DJ-1_PfpI"/>
    <property type="match status" value="1"/>
</dbReference>
<reference evidence="4 5" key="1">
    <citation type="submission" date="2020-04" db="EMBL/GenBank/DDBJ databases">
        <title>Usitatibacter rugosus gen. nov., sp. nov. and Usitatibacter palustris sp. nov., novel members of Usitatibacteraceae fam. nov. within the order Nitrosomonadales isolated from soil.</title>
        <authorList>
            <person name="Huber K.J."/>
            <person name="Neumann-Schaal M."/>
            <person name="Geppert A."/>
            <person name="Luckner M."/>
            <person name="Wanner G."/>
            <person name="Overmann J."/>
        </authorList>
    </citation>
    <scope>NUCLEOTIDE SEQUENCE [LARGE SCALE GENOMIC DNA]</scope>
    <source>
        <strain evidence="4 5">0125_3</strain>
    </source>
</reference>
<proteinExistence type="predicted"/>
<evidence type="ECO:0000313" key="4">
    <source>
        <dbReference type="EMBL" id="QJR10505.1"/>
    </source>
</evidence>
<evidence type="ECO:0000256" key="1">
    <source>
        <dbReference type="ARBA" id="ARBA00023015"/>
    </source>
</evidence>
<dbReference type="KEGG" id="uru:DSM104443_01569"/>
<dbReference type="Gene3D" id="1.10.10.60">
    <property type="entry name" value="Homeodomain-like"/>
    <property type="match status" value="1"/>
</dbReference>
<evidence type="ECO:0000256" key="2">
    <source>
        <dbReference type="ARBA" id="ARBA00023163"/>
    </source>
</evidence>
<sequence>MIARVQPIDLLFIVAPNSLLLDVAGPAEAFRLANVHREARGLPPRFRLRFAGPTAGVSTSVGLSLSGLEVLPSRLNTPTWVVVAGQPSTHSGKVTPAITAITQWLDRMLAKPLASEDTAHRLLTICSGALLAARAGLLTDRRCTTHHELLHALRKLAPDAQVIDNRVFVVDGSVASSAGITAGIDLALHLVAEECGEALAASVAHDMVVYLRRSQRDPELSPFLVNRGHLHAAVHRVQDAIGAEPDRDWDMAALATIAHVTERHLLRLFVEHAGVSPLRYLQSFRLERARQSLERGASVTQAAEVAGFRSGLQLRRAWSRQWGGSPRDAARAV</sequence>
<dbReference type="InterPro" id="IPR018060">
    <property type="entry name" value="HTH_AraC"/>
</dbReference>
<dbReference type="RefSeq" id="WP_171091067.1">
    <property type="nucleotide sequence ID" value="NZ_CP053069.1"/>
</dbReference>
<feature type="domain" description="HTH araC/xylS-type" evidence="3">
    <location>
        <begin position="235"/>
        <end position="332"/>
    </location>
</feature>
<dbReference type="InterPro" id="IPR052158">
    <property type="entry name" value="INH-QAR"/>
</dbReference>
<dbReference type="Pfam" id="PF12833">
    <property type="entry name" value="HTH_18"/>
    <property type="match status" value="1"/>
</dbReference>
<dbReference type="PANTHER" id="PTHR43130:SF3">
    <property type="entry name" value="HTH-TYPE TRANSCRIPTIONAL REGULATOR RV1931C"/>
    <property type="match status" value="1"/>
</dbReference>
<evidence type="ECO:0000259" key="3">
    <source>
        <dbReference type="PROSITE" id="PS01124"/>
    </source>
</evidence>
<evidence type="ECO:0000313" key="5">
    <source>
        <dbReference type="Proteomes" id="UP000501534"/>
    </source>
</evidence>
<dbReference type="InterPro" id="IPR002818">
    <property type="entry name" value="DJ-1/PfpI"/>
</dbReference>
<keyword evidence="5" id="KW-1185">Reference proteome</keyword>
<dbReference type="SUPFAM" id="SSF46689">
    <property type="entry name" value="Homeodomain-like"/>
    <property type="match status" value="1"/>
</dbReference>
<accession>A0A6M4GU28</accession>
<dbReference type="SUPFAM" id="SSF52317">
    <property type="entry name" value="Class I glutamine amidotransferase-like"/>
    <property type="match status" value="1"/>
</dbReference>
<dbReference type="PROSITE" id="PS01124">
    <property type="entry name" value="HTH_ARAC_FAMILY_2"/>
    <property type="match status" value="1"/>
</dbReference>
<gene>
    <name evidence="4" type="primary">cdhR_2</name>
    <name evidence="4" type="ORF">DSM104443_01569</name>
</gene>
<dbReference type="GO" id="GO:0043565">
    <property type="term" value="F:sequence-specific DNA binding"/>
    <property type="evidence" value="ECO:0007669"/>
    <property type="project" value="InterPro"/>
</dbReference>
<dbReference type="Gene3D" id="3.40.50.880">
    <property type="match status" value="1"/>
</dbReference>
<keyword evidence="2" id="KW-0804">Transcription</keyword>
<dbReference type="InterPro" id="IPR029062">
    <property type="entry name" value="Class_I_gatase-like"/>
</dbReference>
<dbReference type="PANTHER" id="PTHR43130">
    <property type="entry name" value="ARAC-FAMILY TRANSCRIPTIONAL REGULATOR"/>
    <property type="match status" value="1"/>
</dbReference>
<keyword evidence="1" id="KW-0805">Transcription regulation</keyword>
<dbReference type="Proteomes" id="UP000501534">
    <property type="component" value="Chromosome"/>
</dbReference>
<organism evidence="4 5">
    <name type="scientific">Usitatibacter rugosus</name>
    <dbReference type="NCBI Taxonomy" id="2732067"/>
    <lineage>
        <taxon>Bacteria</taxon>
        <taxon>Pseudomonadati</taxon>
        <taxon>Pseudomonadota</taxon>
        <taxon>Betaproteobacteria</taxon>
        <taxon>Nitrosomonadales</taxon>
        <taxon>Usitatibacteraceae</taxon>
        <taxon>Usitatibacter</taxon>
    </lineage>
</organism>
<dbReference type="SMART" id="SM00342">
    <property type="entry name" value="HTH_ARAC"/>
    <property type="match status" value="1"/>
</dbReference>